<evidence type="ECO:0000313" key="2">
    <source>
        <dbReference type="EMBL" id="CAD8883748.1"/>
    </source>
</evidence>
<gene>
    <name evidence="2" type="ORF">CHYS00102_LOCUS10944</name>
</gene>
<dbReference type="Pfam" id="PF07209">
    <property type="entry name" value="DUF1415"/>
    <property type="match status" value="1"/>
</dbReference>
<accession>A0A7S1BDN7</accession>
<feature type="signal peptide" evidence="1">
    <location>
        <begin position="1"/>
        <end position="19"/>
    </location>
</feature>
<evidence type="ECO:0008006" key="3">
    <source>
        <dbReference type="Google" id="ProtNLM"/>
    </source>
</evidence>
<sequence>MTPLPLSLLLSFAAPPASAFVPPLRSSSLLPSPPSLLLRRSFSRPSFSRRFFPRRLPATELRSSAAPTAPAAAAVRSDPAKGVPELLAAVWDMIVAQKEKGEHSVAFPNMESDLNDADWLRRFDGHMDTCKDVCDDFGISKVLFPYVDRGKIRGFTVKCYAMENQMDEDYEFDYDPMWDDYTPPDLSHLDDDDDDEFGARPVPHHVPDDDGEIIERTKSWVNKMMSDLGVCPFTVGAEKAGLPLGNVYYCVDRCTVMEEMYASYWKEVVRVERADQSDLSTTLLIAPEFAINNVEVFDMFSTTLSQPLEALKVEDLLQLVFFHPDWTFRDGEDRMGDAAAANFARRSPWPMINILRTNQVRAAQKGIPTGLVYKQNEKTLGKIGHKKLQRMLDERSWEDIGDMKVNRRDFEAIRIAQDLQDGKLDQKDIALEYDDTMAVNKLDQREIDGGDMVKVVQQALEKRLGGQSLNGAETSVTLMATDFIVDSLRQVIKDAAKAEA</sequence>
<protein>
    <recommendedName>
        <fullName evidence="3">DUF1995 domain-containing protein</fullName>
    </recommendedName>
</protein>
<dbReference type="AlphaFoldDB" id="A0A7S1BDN7"/>
<dbReference type="InterPro" id="IPR009858">
    <property type="entry name" value="DUF1415"/>
</dbReference>
<reference evidence="2" key="1">
    <citation type="submission" date="2021-01" db="EMBL/GenBank/DDBJ databases">
        <authorList>
            <person name="Corre E."/>
            <person name="Pelletier E."/>
            <person name="Niang G."/>
            <person name="Scheremetjew M."/>
            <person name="Finn R."/>
            <person name="Kale V."/>
            <person name="Holt S."/>
            <person name="Cochrane G."/>
            <person name="Meng A."/>
            <person name="Brown T."/>
            <person name="Cohen L."/>
        </authorList>
    </citation>
    <scope>NUCLEOTIDE SEQUENCE</scope>
    <source>
        <strain evidence="2">308</strain>
    </source>
</reference>
<feature type="chain" id="PRO_5031202499" description="DUF1995 domain-containing protein" evidence="1">
    <location>
        <begin position="20"/>
        <end position="500"/>
    </location>
</feature>
<name>A0A7S1BDN7_9STRA</name>
<organism evidence="2">
    <name type="scientific">Corethron hystrix</name>
    <dbReference type="NCBI Taxonomy" id="216773"/>
    <lineage>
        <taxon>Eukaryota</taxon>
        <taxon>Sar</taxon>
        <taxon>Stramenopiles</taxon>
        <taxon>Ochrophyta</taxon>
        <taxon>Bacillariophyta</taxon>
        <taxon>Coscinodiscophyceae</taxon>
        <taxon>Corethrophycidae</taxon>
        <taxon>Corethrales</taxon>
        <taxon>Corethraceae</taxon>
        <taxon>Corethron</taxon>
    </lineage>
</organism>
<keyword evidence="1" id="KW-0732">Signal</keyword>
<dbReference type="EMBL" id="HBFR01015006">
    <property type="protein sequence ID" value="CAD8883748.1"/>
    <property type="molecule type" value="Transcribed_RNA"/>
</dbReference>
<evidence type="ECO:0000256" key="1">
    <source>
        <dbReference type="SAM" id="SignalP"/>
    </source>
</evidence>
<proteinExistence type="predicted"/>